<dbReference type="Pfam" id="PF14559">
    <property type="entry name" value="TPR_19"/>
    <property type="match status" value="1"/>
</dbReference>
<name>A0A9P0DA57_PHACE</name>
<evidence type="ECO:0000256" key="5">
    <source>
        <dbReference type="SAM" id="MobiDB-lite"/>
    </source>
</evidence>
<feature type="region of interest" description="Disordered" evidence="5">
    <location>
        <begin position="1"/>
        <end position="26"/>
    </location>
</feature>
<evidence type="ECO:0000256" key="2">
    <source>
        <dbReference type="ARBA" id="ARBA00022803"/>
    </source>
</evidence>
<dbReference type="InterPro" id="IPR019734">
    <property type="entry name" value="TPR_rpt"/>
</dbReference>
<keyword evidence="4" id="KW-0175">Coiled coil</keyword>
<dbReference type="PANTHER" id="PTHR46035">
    <property type="entry name" value="TETRATRICOPEPTIDE REPEAT PROTEIN 4"/>
    <property type="match status" value="1"/>
</dbReference>
<dbReference type="SMART" id="SM00028">
    <property type="entry name" value="TPR"/>
    <property type="match status" value="3"/>
</dbReference>
<dbReference type="Gene3D" id="1.25.40.10">
    <property type="entry name" value="Tetratricopeptide repeat domain"/>
    <property type="match status" value="1"/>
</dbReference>
<accession>A0A9P0DA57</accession>
<evidence type="ECO:0000313" key="7">
    <source>
        <dbReference type="EMBL" id="CAH1117980.1"/>
    </source>
</evidence>
<dbReference type="Pfam" id="PF18972">
    <property type="entry name" value="Wheel"/>
    <property type="match status" value="1"/>
</dbReference>
<dbReference type="GO" id="GO:0030544">
    <property type="term" value="F:Hsp70 protein binding"/>
    <property type="evidence" value="ECO:0007669"/>
    <property type="project" value="TreeGrafter"/>
</dbReference>
<dbReference type="OrthoDB" id="420195at2759"/>
<organism evidence="7 8">
    <name type="scientific">Phaedon cochleariae</name>
    <name type="common">Mustard beetle</name>
    <dbReference type="NCBI Taxonomy" id="80249"/>
    <lineage>
        <taxon>Eukaryota</taxon>
        <taxon>Metazoa</taxon>
        <taxon>Ecdysozoa</taxon>
        <taxon>Arthropoda</taxon>
        <taxon>Hexapoda</taxon>
        <taxon>Insecta</taxon>
        <taxon>Pterygota</taxon>
        <taxon>Neoptera</taxon>
        <taxon>Endopterygota</taxon>
        <taxon>Coleoptera</taxon>
        <taxon>Polyphaga</taxon>
        <taxon>Cucujiformia</taxon>
        <taxon>Chrysomeloidea</taxon>
        <taxon>Chrysomelidae</taxon>
        <taxon>Chrysomelinae</taxon>
        <taxon>Chrysomelini</taxon>
        <taxon>Phaedon</taxon>
    </lineage>
</organism>
<dbReference type="GO" id="GO:0006457">
    <property type="term" value="P:protein folding"/>
    <property type="evidence" value="ECO:0007669"/>
    <property type="project" value="TreeGrafter"/>
</dbReference>
<dbReference type="GO" id="GO:0005829">
    <property type="term" value="C:cytosol"/>
    <property type="evidence" value="ECO:0007669"/>
    <property type="project" value="TreeGrafter"/>
</dbReference>
<dbReference type="Proteomes" id="UP001153737">
    <property type="component" value="Chromosome 10"/>
</dbReference>
<comment type="similarity">
    <text evidence="3">Belongs to the TTC4 family.</text>
</comment>
<evidence type="ECO:0000256" key="3">
    <source>
        <dbReference type="ARBA" id="ARBA00023602"/>
    </source>
</evidence>
<sequence length="398" mass="46911">MENSKENDGNQENIDGQVKKTPMTDEERLELAKKLDADLDEFIDSLPKNKYTDGWPEDRWEEEMDKHPFFMKEPPKPGQEVHPLYEGLQKLKYDPEENEPEELAESYKVDGNFNFKHKNYRLAILAYTEGIKLKCGNPDIESNLLNNRAASHFFLKNYRSSLKDCELALKIKPDYEKVLVRAANCCFHMKQYKKAVDFCDIILDKQKDDRDILELRKKCVGAEKQKERDERRTEVETKKKAREEKALLGEILSRGYHIDGSKGNLSIDKLEPHFPQLVHNRVFLDESNSLVWPVVFFYPEYKIMDYIQHFSEHTKFLEQLNHVFETNPEWDTQNAYRANDLSVYYETPKKKIRKIDLEKSLGDILKSKEYVIFGGTPSFIILVKNSRTEELFLKDYEN</sequence>
<feature type="coiled-coil region" evidence="4">
    <location>
        <begin position="212"/>
        <end position="244"/>
    </location>
</feature>
<dbReference type="CDD" id="cd21380">
    <property type="entry name" value="CTWD_Cns1"/>
    <property type="match status" value="1"/>
</dbReference>
<evidence type="ECO:0000313" key="8">
    <source>
        <dbReference type="Proteomes" id="UP001153737"/>
    </source>
</evidence>
<dbReference type="InterPro" id="IPR044059">
    <property type="entry name" value="Csn1/TTC4_wheel"/>
</dbReference>
<feature type="domain" description="Cns1/TTC4 wheel" evidence="6">
    <location>
        <begin position="285"/>
        <end position="392"/>
    </location>
</feature>
<gene>
    <name evidence="7" type="ORF">PHAECO_LOCUS1464</name>
</gene>
<dbReference type="SUPFAM" id="SSF48452">
    <property type="entry name" value="TPR-like"/>
    <property type="match status" value="1"/>
</dbReference>
<dbReference type="PANTHER" id="PTHR46035:SF1">
    <property type="entry name" value="TETRATRICOPEPTIDE REPEAT PROTEIN 4"/>
    <property type="match status" value="1"/>
</dbReference>
<evidence type="ECO:0000259" key="6">
    <source>
        <dbReference type="Pfam" id="PF18972"/>
    </source>
</evidence>
<dbReference type="GO" id="GO:0005634">
    <property type="term" value="C:nucleus"/>
    <property type="evidence" value="ECO:0007669"/>
    <property type="project" value="TreeGrafter"/>
</dbReference>
<dbReference type="GO" id="GO:0051879">
    <property type="term" value="F:Hsp90 protein binding"/>
    <property type="evidence" value="ECO:0007669"/>
    <property type="project" value="InterPro"/>
</dbReference>
<reference evidence="7" key="1">
    <citation type="submission" date="2022-01" db="EMBL/GenBank/DDBJ databases">
        <authorList>
            <person name="King R."/>
        </authorList>
    </citation>
    <scope>NUCLEOTIDE SEQUENCE</scope>
</reference>
<reference evidence="7" key="2">
    <citation type="submission" date="2022-10" db="EMBL/GenBank/DDBJ databases">
        <authorList>
            <consortium name="ENA_rothamsted_submissions"/>
            <consortium name="culmorum"/>
            <person name="King R."/>
        </authorList>
    </citation>
    <scope>NUCLEOTIDE SEQUENCE</scope>
</reference>
<dbReference type="AlphaFoldDB" id="A0A9P0DA57"/>
<proteinExistence type="inferred from homology"/>
<keyword evidence="1" id="KW-0677">Repeat</keyword>
<keyword evidence="8" id="KW-1185">Reference proteome</keyword>
<protein>
    <recommendedName>
        <fullName evidence="6">Cns1/TTC4 wheel domain-containing protein</fullName>
    </recommendedName>
</protein>
<keyword evidence="2" id="KW-0802">TPR repeat</keyword>
<dbReference type="EMBL" id="OU896716">
    <property type="protein sequence ID" value="CAH1117980.1"/>
    <property type="molecule type" value="Genomic_DNA"/>
</dbReference>
<dbReference type="InterPro" id="IPR011990">
    <property type="entry name" value="TPR-like_helical_dom_sf"/>
</dbReference>
<evidence type="ECO:0000256" key="4">
    <source>
        <dbReference type="SAM" id="Coils"/>
    </source>
</evidence>
<evidence type="ECO:0000256" key="1">
    <source>
        <dbReference type="ARBA" id="ARBA00022737"/>
    </source>
</evidence>